<evidence type="ECO:0000313" key="2">
    <source>
        <dbReference type="EMBL" id="GMH23340.1"/>
    </source>
</evidence>
<reference evidence="2" key="1">
    <citation type="submission" date="2023-05" db="EMBL/GenBank/DDBJ databases">
        <title>Nepenthes gracilis genome sequencing.</title>
        <authorList>
            <person name="Fukushima K."/>
        </authorList>
    </citation>
    <scope>NUCLEOTIDE SEQUENCE</scope>
    <source>
        <strain evidence="2">SING2019-196</strain>
    </source>
</reference>
<sequence length="209" mass="22512">MVMPIFSSTEPECVLASQFVGVKDSSGVGGVEATVEAFRAGHCSAMSSAVLALQLLEHLVVQSESPVEPSVEWHATGEPQEEVGVSVELTVEPTAGESQEAAGLAEVVSEEFAAEATVGPAQEITVSGPPPPRLRFCSRPVRLVRRIWQFEEEIELLKAEHQEDIAALQSVLSSLAAKNVRLKEENILLREVVLSSLKDENAKLTEENV</sequence>
<keyword evidence="1" id="KW-0175">Coiled coil</keyword>
<name>A0AAD3Y0U1_NEPGR</name>
<dbReference type="AlphaFoldDB" id="A0AAD3Y0U1"/>
<accession>A0AAD3Y0U1</accession>
<dbReference type="EMBL" id="BSYO01000026">
    <property type="protein sequence ID" value="GMH23340.1"/>
    <property type="molecule type" value="Genomic_DNA"/>
</dbReference>
<evidence type="ECO:0000313" key="3">
    <source>
        <dbReference type="Proteomes" id="UP001279734"/>
    </source>
</evidence>
<gene>
    <name evidence="2" type="ORF">Nepgr_025183</name>
</gene>
<protein>
    <submittedName>
        <fullName evidence="2">Uncharacterized protein</fullName>
    </submittedName>
</protein>
<organism evidence="2 3">
    <name type="scientific">Nepenthes gracilis</name>
    <name type="common">Slender pitcher plant</name>
    <dbReference type="NCBI Taxonomy" id="150966"/>
    <lineage>
        <taxon>Eukaryota</taxon>
        <taxon>Viridiplantae</taxon>
        <taxon>Streptophyta</taxon>
        <taxon>Embryophyta</taxon>
        <taxon>Tracheophyta</taxon>
        <taxon>Spermatophyta</taxon>
        <taxon>Magnoliopsida</taxon>
        <taxon>eudicotyledons</taxon>
        <taxon>Gunneridae</taxon>
        <taxon>Pentapetalae</taxon>
        <taxon>Caryophyllales</taxon>
        <taxon>Nepenthaceae</taxon>
        <taxon>Nepenthes</taxon>
    </lineage>
</organism>
<dbReference type="Proteomes" id="UP001279734">
    <property type="component" value="Unassembled WGS sequence"/>
</dbReference>
<proteinExistence type="predicted"/>
<feature type="coiled-coil region" evidence="1">
    <location>
        <begin position="158"/>
        <end position="185"/>
    </location>
</feature>
<comment type="caution">
    <text evidence="2">The sequence shown here is derived from an EMBL/GenBank/DDBJ whole genome shotgun (WGS) entry which is preliminary data.</text>
</comment>
<keyword evidence="3" id="KW-1185">Reference proteome</keyword>
<evidence type="ECO:0000256" key="1">
    <source>
        <dbReference type="SAM" id="Coils"/>
    </source>
</evidence>